<dbReference type="AlphaFoldDB" id="A0A8X6QR66"/>
<proteinExistence type="predicted"/>
<evidence type="ECO:0000313" key="2">
    <source>
        <dbReference type="Proteomes" id="UP000887013"/>
    </source>
</evidence>
<reference evidence="1" key="1">
    <citation type="submission" date="2020-08" db="EMBL/GenBank/DDBJ databases">
        <title>Multicomponent nature underlies the extraordinary mechanical properties of spider dragline silk.</title>
        <authorList>
            <person name="Kono N."/>
            <person name="Nakamura H."/>
            <person name="Mori M."/>
            <person name="Yoshida Y."/>
            <person name="Ohtoshi R."/>
            <person name="Malay A.D."/>
            <person name="Moran D.A.P."/>
            <person name="Tomita M."/>
            <person name="Numata K."/>
            <person name="Arakawa K."/>
        </authorList>
    </citation>
    <scope>NUCLEOTIDE SEQUENCE</scope>
</reference>
<name>A0A8X6QR66_NEPPI</name>
<accession>A0A8X6QR66</accession>
<dbReference type="EMBL" id="BMAW01131525">
    <property type="protein sequence ID" value="GFU39824.1"/>
    <property type="molecule type" value="Genomic_DNA"/>
</dbReference>
<evidence type="ECO:0000313" key="1">
    <source>
        <dbReference type="EMBL" id="GFU39824.1"/>
    </source>
</evidence>
<keyword evidence="2" id="KW-1185">Reference proteome</keyword>
<sequence length="97" mass="10945">MGLENDPRSHLPAAMEVTELKALIRSLETDSLQTVRKMTDKLHIHYSTVSQHFVFLDKWMPHSLIDINKRKTVFCCVLCLLTQMSGSQVSPTNCNGG</sequence>
<protein>
    <submittedName>
        <fullName evidence="1">Uncharacterized protein</fullName>
    </submittedName>
</protein>
<gene>
    <name evidence="1" type="ORF">NPIL_24581</name>
</gene>
<organism evidence="1 2">
    <name type="scientific">Nephila pilipes</name>
    <name type="common">Giant wood spider</name>
    <name type="synonym">Nephila maculata</name>
    <dbReference type="NCBI Taxonomy" id="299642"/>
    <lineage>
        <taxon>Eukaryota</taxon>
        <taxon>Metazoa</taxon>
        <taxon>Ecdysozoa</taxon>
        <taxon>Arthropoda</taxon>
        <taxon>Chelicerata</taxon>
        <taxon>Arachnida</taxon>
        <taxon>Araneae</taxon>
        <taxon>Araneomorphae</taxon>
        <taxon>Entelegynae</taxon>
        <taxon>Araneoidea</taxon>
        <taxon>Nephilidae</taxon>
        <taxon>Nephila</taxon>
    </lineage>
</organism>
<comment type="caution">
    <text evidence="1">The sequence shown here is derived from an EMBL/GenBank/DDBJ whole genome shotgun (WGS) entry which is preliminary data.</text>
</comment>
<dbReference type="Proteomes" id="UP000887013">
    <property type="component" value="Unassembled WGS sequence"/>
</dbReference>